<dbReference type="SMART" id="SM00206">
    <property type="entry name" value="NTR"/>
    <property type="match status" value="1"/>
</dbReference>
<dbReference type="EMBL" id="JANPWB010000014">
    <property type="protein sequence ID" value="KAJ1095824.1"/>
    <property type="molecule type" value="Genomic_DNA"/>
</dbReference>
<keyword evidence="12" id="KW-1185">Reference proteome</keyword>
<feature type="binding site" evidence="8">
    <location>
        <position position="19"/>
    </location>
    <ligand>
        <name>Zn(2+)</name>
        <dbReference type="ChEBI" id="CHEBI:29105"/>
        <note>ligand shared with metalloproteinase partner</note>
    </ligand>
</feature>
<evidence type="ECO:0000313" key="12">
    <source>
        <dbReference type="Proteomes" id="UP001066276"/>
    </source>
</evidence>
<sequence length="201" mass="23066">MQGLCYPRAIDAYQFTNCCTCSPNHAQKAFCNSDLVIRAKFLNDSSTDMFSESFGNYSLIKYEIQTLEVFKGAAELQNLMFIYSSMEFYCGHDISPSNYNKEYLITGPSWNGRVDVNLCNYLVPWQTLSEAQKKGIEGAYNCDCKICSQWECREDPYNYCRLNGDSPWDFYPDPQLDGLELNDQMCALDMNGECTWQPVDT</sequence>
<feature type="disulfide bond" evidence="9">
    <location>
        <begin position="21"/>
        <end position="119"/>
    </location>
</feature>
<feature type="disulfide bond" evidence="9">
    <location>
        <begin position="19"/>
        <end position="90"/>
    </location>
</feature>
<name>A0AAV7LZP0_PLEWA</name>
<gene>
    <name evidence="11" type="ORF">NDU88_000974</name>
</gene>
<dbReference type="GO" id="GO:0008191">
    <property type="term" value="F:metalloendopeptidase inhibitor activity"/>
    <property type="evidence" value="ECO:0007669"/>
    <property type="project" value="InterPro"/>
</dbReference>
<comment type="caution">
    <text evidence="11">The sequence shown here is derived from an EMBL/GenBank/DDBJ whole genome shotgun (WGS) entry which is preliminary data.</text>
</comment>
<dbReference type="Proteomes" id="UP001066276">
    <property type="component" value="Chromosome 10"/>
</dbReference>
<reference evidence="11" key="1">
    <citation type="journal article" date="2022" name="bioRxiv">
        <title>Sequencing and chromosome-scale assembly of the giantPleurodeles waltlgenome.</title>
        <authorList>
            <person name="Brown T."/>
            <person name="Elewa A."/>
            <person name="Iarovenko S."/>
            <person name="Subramanian E."/>
            <person name="Araus A.J."/>
            <person name="Petzold A."/>
            <person name="Susuki M."/>
            <person name="Suzuki K.-i.T."/>
            <person name="Hayashi T."/>
            <person name="Toyoda A."/>
            <person name="Oliveira C."/>
            <person name="Osipova E."/>
            <person name="Leigh N.D."/>
            <person name="Simon A."/>
            <person name="Yun M.H."/>
        </authorList>
    </citation>
    <scope>NUCLEOTIDE SEQUENCE</scope>
    <source>
        <strain evidence="11">20211129_DDA</strain>
        <tissue evidence="11">Liver</tissue>
    </source>
</reference>
<organism evidence="11 12">
    <name type="scientific">Pleurodeles waltl</name>
    <name type="common">Iberian ribbed newt</name>
    <dbReference type="NCBI Taxonomy" id="8319"/>
    <lineage>
        <taxon>Eukaryota</taxon>
        <taxon>Metazoa</taxon>
        <taxon>Chordata</taxon>
        <taxon>Craniata</taxon>
        <taxon>Vertebrata</taxon>
        <taxon>Euteleostomi</taxon>
        <taxon>Amphibia</taxon>
        <taxon>Batrachia</taxon>
        <taxon>Caudata</taxon>
        <taxon>Salamandroidea</taxon>
        <taxon>Salamandridae</taxon>
        <taxon>Pleurodelinae</taxon>
        <taxon>Pleurodeles</taxon>
    </lineage>
</organism>
<evidence type="ECO:0000256" key="4">
    <source>
        <dbReference type="ARBA" id="ARBA00022608"/>
    </source>
</evidence>
<dbReference type="Pfam" id="PF00965">
    <property type="entry name" value="TIMP"/>
    <property type="match status" value="1"/>
</dbReference>
<evidence type="ECO:0000256" key="9">
    <source>
        <dbReference type="PIRSR" id="PIRSR601820-3"/>
    </source>
</evidence>
<keyword evidence="6 9" id="KW-1015">Disulfide bond</keyword>
<evidence type="ECO:0000256" key="3">
    <source>
        <dbReference type="ARBA" id="ARBA00022525"/>
    </source>
</evidence>
<dbReference type="Gene3D" id="3.90.370.10">
    <property type="entry name" value="Tissue inhibitor of metalloproteinase-1. Chain B, domain 1"/>
    <property type="match status" value="1"/>
</dbReference>
<evidence type="ECO:0000259" key="10">
    <source>
        <dbReference type="PROSITE" id="PS50189"/>
    </source>
</evidence>
<evidence type="ECO:0000256" key="5">
    <source>
        <dbReference type="ARBA" id="ARBA00022690"/>
    </source>
</evidence>
<dbReference type="InterPro" id="IPR027465">
    <property type="entry name" value="TIMP_C"/>
</dbReference>
<evidence type="ECO:0000256" key="6">
    <source>
        <dbReference type="ARBA" id="ARBA00023157"/>
    </source>
</evidence>
<dbReference type="Gene3D" id="2.40.50.120">
    <property type="match status" value="1"/>
</dbReference>
<feature type="disulfide bond" evidence="9">
    <location>
        <begin position="147"/>
        <end position="194"/>
    </location>
</feature>
<evidence type="ECO:0000256" key="8">
    <source>
        <dbReference type="PIRSR" id="PIRSR601820-1"/>
    </source>
</evidence>
<keyword evidence="4" id="KW-0483">Metalloprotease inhibitor</keyword>
<dbReference type="PANTHER" id="PTHR11844">
    <property type="entry name" value="METALLOPROTEASE INHIBITOR"/>
    <property type="match status" value="1"/>
</dbReference>
<accession>A0AAV7LZP0</accession>
<dbReference type="InterPro" id="IPR001820">
    <property type="entry name" value="TIMP"/>
</dbReference>
<dbReference type="GO" id="GO:0046872">
    <property type="term" value="F:metal ion binding"/>
    <property type="evidence" value="ECO:0007669"/>
    <property type="project" value="UniProtKB-KW"/>
</dbReference>
<dbReference type="GO" id="GO:0031012">
    <property type="term" value="C:extracellular matrix"/>
    <property type="evidence" value="ECO:0007669"/>
    <property type="project" value="TreeGrafter"/>
</dbReference>
<feature type="disulfide bond" evidence="9">
    <location>
        <begin position="31"/>
        <end position="144"/>
    </location>
</feature>
<comment type="subcellular location">
    <subcellularLocation>
        <location evidence="1">Secreted</location>
    </subcellularLocation>
</comment>
<dbReference type="GO" id="GO:0051045">
    <property type="term" value="P:negative regulation of membrane protein ectodomain proteolysis"/>
    <property type="evidence" value="ECO:0007669"/>
    <property type="project" value="TreeGrafter"/>
</dbReference>
<keyword evidence="5" id="KW-0646">Protease inhibitor</keyword>
<comment type="similarity">
    <text evidence="2">Belongs to the protease inhibitor I35 (TIMP) family.</text>
</comment>
<dbReference type="PROSITE" id="PS50189">
    <property type="entry name" value="NTR"/>
    <property type="match status" value="1"/>
</dbReference>
<dbReference type="PANTHER" id="PTHR11844:SF25">
    <property type="entry name" value="NTR DOMAIN-CONTAINING PROTEIN"/>
    <property type="match status" value="1"/>
</dbReference>
<proteinExistence type="inferred from homology"/>
<dbReference type="InterPro" id="IPR008993">
    <property type="entry name" value="TIMP-like_OB-fold"/>
</dbReference>
<evidence type="ECO:0000313" key="11">
    <source>
        <dbReference type="EMBL" id="KAJ1095824.1"/>
    </source>
</evidence>
<keyword evidence="3" id="KW-0964">Secreted</keyword>
<keyword evidence="7" id="KW-0481">Metalloenzyme inhibitor</keyword>
<keyword evidence="8" id="KW-0862">Zinc</keyword>
<feature type="domain" description="NTR" evidence="10">
    <location>
        <begin position="19"/>
        <end position="144"/>
    </location>
</feature>
<dbReference type="GO" id="GO:0002020">
    <property type="term" value="F:protease binding"/>
    <property type="evidence" value="ECO:0007669"/>
    <property type="project" value="TreeGrafter"/>
</dbReference>
<evidence type="ECO:0000256" key="7">
    <source>
        <dbReference type="ARBA" id="ARBA00023215"/>
    </source>
</evidence>
<dbReference type="AlphaFoldDB" id="A0AAV7LZP0"/>
<dbReference type="GO" id="GO:0005615">
    <property type="term" value="C:extracellular space"/>
    <property type="evidence" value="ECO:0007669"/>
    <property type="project" value="TreeGrafter"/>
</dbReference>
<keyword evidence="8" id="KW-0479">Metal-binding</keyword>
<dbReference type="InterPro" id="IPR001134">
    <property type="entry name" value="Netrin_domain"/>
</dbReference>
<evidence type="ECO:0000256" key="2">
    <source>
        <dbReference type="ARBA" id="ARBA00011027"/>
    </source>
</evidence>
<dbReference type="SUPFAM" id="SSF50242">
    <property type="entry name" value="TIMP-like"/>
    <property type="match status" value="1"/>
</dbReference>
<evidence type="ECO:0000256" key="1">
    <source>
        <dbReference type="ARBA" id="ARBA00004613"/>
    </source>
</evidence>
<protein>
    <recommendedName>
        <fullName evidence="10">NTR domain-containing protein</fullName>
    </recommendedName>
</protein>